<accession>A0ABP3VBX9</accession>
<keyword evidence="2" id="KW-1185">Reference proteome</keyword>
<comment type="caution">
    <text evidence="1">The sequence shown here is derived from an EMBL/GenBank/DDBJ whole genome shotgun (WGS) entry which is preliminary data.</text>
</comment>
<name>A0ABP3VBX9_9BURK</name>
<proteinExistence type="predicted"/>
<protein>
    <submittedName>
        <fullName evidence="1">Uncharacterized protein</fullName>
    </submittedName>
</protein>
<sequence length="148" mass="16351">MNAEDFLFYLGKTDDTEDIKMLLAQLGVKKHPKVRRGDIDVYVELPKKGVTLVFELPEDGKTSLLSLTDVQLYAGLPMQDTDKFPGSLPEGLEFSDSCDEARRKLGPPPGGGGDGIDIWERPAYSLIAEYRRDLSSIALLHLSVPEAE</sequence>
<organism evidence="1 2">
    <name type="scientific">Ideonella azotifigens</name>
    <dbReference type="NCBI Taxonomy" id="513160"/>
    <lineage>
        <taxon>Bacteria</taxon>
        <taxon>Pseudomonadati</taxon>
        <taxon>Pseudomonadota</taxon>
        <taxon>Betaproteobacteria</taxon>
        <taxon>Burkholderiales</taxon>
        <taxon>Sphaerotilaceae</taxon>
        <taxon>Ideonella</taxon>
    </lineage>
</organism>
<dbReference type="RefSeq" id="WP_141287637.1">
    <property type="nucleotide sequence ID" value="NZ_BAAAEW010000020.1"/>
</dbReference>
<dbReference type="EMBL" id="BAAAEW010000020">
    <property type="protein sequence ID" value="GAA0754579.1"/>
    <property type="molecule type" value="Genomic_DNA"/>
</dbReference>
<dbReference type="Proteomes" id="UP001500279">
    <property type="component" value="Unassembled WGS sequence"/>
</dbReference>
<gene>
    <name evidence="1" type="ORF">GCM10009107_31230</name>
</gene>
<evidence type="ECO:0000313" key="2">
    <source>
        <dbReference type="Proteomes" id="UP001500279"/>
    </source>
</evidence>
<reference evidence="2" key="1">
    <citation type="journal article" date="2019" name="Int. J. Syst. Evol. Microbiol.">
        <title>The Global Catalogue of Microorganisms (GCM) 10K type strain sequencing project: providing services to taxonomists for standard genome sequencing and annotation.</title>
        <authorList>
            <consortium name="The Broad Institute Genomics Platform"/>
            <consortium name="The Broad Institute Genome Sequencing Center for Infectious Disease"/>
            <person name="Wu L."/>
            <person name="Ma J."/>
        </authorList>
    </citation>
    <scope>NUCLEOTIDE SEQUENCE [LARGE SCALE GENOMIC DNA]</scope>
    <source>
        <strain evidence="2">JCM 15503</strain>
    </source>
</reference>
<evidence type="ECO:0000313" key="1">
    <source>
        <dbReference type="EMBL" id="GAA0754579.1"/>
    </source>
</evidence>